<evidence type="ECO:0000313" key="4">
    <source>
        <dbReference type="Proteomes" id="UP001191082"/>
    </source>
</evidence>
<sequence length="262" mass="28572">MTIPTSLSRAAQRAVQTVSPDLNDPAALRARPKQQLRRYEVSALLPNGEVTDTRHIAPALPLFEDAFCAFSRGTLIDTDMGPVAVEDLLPGDRIITAEDREQTLLWKGSCMIVPGRPGPQGRNMRLTRITADAFGMQRPPAFVVAGHAARLLYTPAHMRGAAKGAQMLTPVQEFVDGLNVIETAPPAAVELFHICLRHHSTIRIGGLDFETYHPGPNAGRALSHQMKSLYFSMFAHAEHFGDFGPLAHPRADEDYSSTSLSA</sequence>
<gene>
    <name evidence="3" type="ORF">FGK64_15555</name>
</gene>
<organism evidence="3 4">
    <name type="scientific">Arenibacterium halophilum</name>
    <dbReference type="NCBI Taxonomy" id="2583821"/>
    <lineage>
        <taxon>Bacteria</taxon>
        <taxon>Pseudomonadati</taxon>
        <taxon>Pseudomonadota</taxon>
        <taxon>Alphaproteobacteria</taxon>
        <taxon>Rhodobacterales</taxon>
        <taxon>Paracoccaceae</taxon>
        <taxon>Arenibacterium</taxon>
    </lineage>
</organism>
<proteinExistence type="predicted"/>
<evidence type="ECO:0000313" key="3">
    <source>
        <dbReference type="EMBL" id="TMV11687.1"/>
    </source>
</evidence>
<accession>A0ABY2X8F8</accession>
<feature type="region of interest" description="Disordered" evidence="1">
    <location>
        <begin position="1"/>
        <end position="25"/>
    </location>
</feature>
<evidence type="ECO:0000259" key="2">
    <source>
        <dbReference type="Pfam" id="PF13403"/>
    </source>
</evidence>
<dbReference type="Proteomes" id="UP001191082">
    <property type="component" value="Unassembled WGS sequence"/>
</dbReference>
<name>A0ABY2X8F8_9RHOB</name>
<feature type="compositionally biased region" description="Polar residues" evidence="1">
    <location>
        <begin position="1"/>
        <end position="20"/>
    </location>
</feature>
<comment type="caution">
    <text evidence="3">The sequence shown here is derived from an EMBL/GenBank/DDBJ whole genome shotgun (WGS) entry which is preliminary data.</text>
</comment>
<protein>
    <recommendedName>
        <fullName evidence="2">Hedgehog/Intein (Hint) domain-containing protein</fullName>
    </recommendedName>
</protein>
<dbReference type="Pfam" id="PF13403">
    <property type="entry name" value="Hint_2"/>
    <property type="match status" value="1"/>
</dbReference>
<dbReference type="InterPro" id="IPR028992">
    <property type="entry name" value="Hedgehog/Intein_dom"/>
</dbReference>
<dbReference type="RefSeq" id="WP_138864750.1">
    <property type="nucleotide sequence ID" value="NZ_VCPC01000003.1"/>
</dbReference>
<reference evidence="3 4" key="1">
    <citation type="submission" date="2019-05" db="EMBL/GenBank/DDBJ databases">
        <title>Marivita sp. nov. isolated from sea sediment.</title>
        <authorList>
            <person name="Kim W."/>
        </authorList>
    </citation>
    <scope>NUCLEOTIDE SEQUENCE [LARGE SCALE GENOMIC DNA]</scope>
    <source>
        <strain evidence="3 4">CAU 1492</strain>
    </source>
</reference>
<evidence type="ECO:0000256" key="1">
    <source>
        <dbReference type="SAM" id="MobiDB-lite"/>
    </source>
</evidence>
<feature type="domain" description="Hedgehog/Intein (Hint)" evidence="2">
    <location>
        <begin position="68"/>
        <end position="215"/>
    </location>
</feature>
<keyword evidence="4" id="KW-1185">Reference proteome</keyword>
<dbReference type="EMBL" id="VCPC01000003">
    <property type="protein sequence ID" value="TMV11687.1"/>
    <property type="molecule type" value="Genomic_DNA"/>
</dbReference>